<dbReference type="Proteomes" id="UP001530315">
    <property type="component" value="Unassembled WGS sequence"/>
</dbReference>
<feature type="domain" description="CobN/magnesium chelatase" evidence="2">
    <location>
        <begin position="35"/>
        <end position="245"/>
    </location>
</feature>
<dbReference type="PANTHER" id="PTHR44119:SF1">
    <property type="entry name" value="MAGNESIUM-CHELATASE SUBUNIT CHLH, CHLOROPLASTIC"/>
    <property type="match status" value="1"/>
</dbReference>
<keyword evidence="4" id="KW-1185">Reference proteome</keyword>
<comment type="caution">
    <text evidence="3">The sequence shown here is derived from an EMBL/GenBank/DDBJ whole genome shotgun (WGS) entry which is preliminary data.</text>
</comment>
<dbReference type="Pfam" id="PF02514">
    <property type="entry name" value="CobN-Mg_chel"/>
    <property type="match status" value="1"/>
</dbReference>
<feature type="compositionally biased region" description="Acidic residues" evidence="1">
    <location>
        <begin position="1"/>
        <end position="21"/>
    </location>
</feature>
<evidence type="ECO:0000313" key="3">
    <source>
        <dbReference type="EMBL" id="KAL3785627.1"/>
    </source>
</evidence>
<dbReference type="EMBL" id="JALLAZ020000879">
    <property type="protein sequence ID" value="KAL3785627.1"/>
    <property type="molecule type" value="Genomic_DNA"/>
</dbReference>
<protein>
    <recommendedName>
        <fullName evidence="2">CobN/magnesium chelatase domain-containing protein</fullName>
    </recommendedName>
</protein>
<evidence type="ECO:0000259" key="2">
    <source>
        <dbReference type="Pfam" id="PF02514"/>
    </source>
</evidence>
<accession>A0ABD3PD12</accession>
<dbReference type="AlphaFoldDB" id="A0ABD3PD12"/>
<sequence>MMTEGYDDDNDDDDDDDDDEGNSTRRRRFHFPYAKRPEYFKLASEYLRWRLSPTFEELARRRGFPMARSSDNPRVAVLLYRKHVITQQQYVLNLIMMMEESDIIPVPVFINGVEAHTIVRDQLTSTAERAAPKKDGNRMKTRSPLPPDHLVDIDAIVSTIGFPLVGGPAGLMAAGRNGPSAQKLLASMDMPYVVGQWKDNGVLGLQSVVLYGLPELDGAIDLVVLGGLVSGGGDGDRIARLPARVRLQRPEEQGGFSAHREVLSGGVGTIRVLNSSHIVCLGGSEQGDSGSDGVCTSDDVRVATGWVDGSVHVFSLDHKDMERFTSSCGIGDDAARNALAATTTLDGG</sequence>
<dbReference type="PANTHER" id="PTHR44119">
    <property type="entry name" value="MAGNESIUM-CHELATASE SUBUNIT CHLH, CHLOROPLASTIC"/>
    <property type="match status" value="1"/>
</dbReference>
<proteinExistence type="predicted"/>
<feature type="region of interest" description="Disordered" evidence="1">
    <location>
        <begin position="125"/>
        <end position="144"/>
    </location>
</feature>
<organism evidence="3 4">
    <name type="scientific">Stephanodiscus triporus</name>
    <dbReference type="NCBI Taxonomy" id="2934178"/>
    <lineage>
        <taxon>Eukaryota</taxon>
        <taxon>Sar</taxon>
        <taxon>Stramenopiles</taxon>
        <taxon>Ochrophyta</taxon>
        <taxon>Bacillariophyta</taxon>
        <taxon>Coscinodiscophyceae</taxon>
        <taxon>Thalassiosirophycidae</taxon>
        <taxon>Stephanodiscales</taxon>
        <taxon>Stephanodiscaceae</taxon>
        <taxon>Stephanodiscus</taxon>
    </lineage>
</organism>
<reference evidence="3 4" key="1">
    <citation type="submission" date="2024-10" db="EMBL/GenBank/DDBJ databases">
        <title>Updated reference genomes for cyclostephanoid diatoms.</title>
        <authorList>
            <person name="Roberts W.R."/>
            <person name="Alverson A.J."/>
        </authorList>
    </citation>
    <scope>NUCLEOTIDE SEQUENCE [LARGE SCALE GENOMIC DNA]</scope>
    <source>
        <strain evidence="3 4">AJA276-08</strain>
    </source>
</reference>
<feature type="region of interest" description="Disordered" evidence="1">
    <location>
        <begin position="1"/>
        <end position="25"/>
    </location>
</feature>
<gene>
    <name evidence="3" type="ORF">ACHAW5_003407</name>
</gene>
<dbReference type="InterPro" id="IPR003672">
    <property type="entry name" value="CobN/Mg_chltase"/>
</dbReference>
<name>A0ABD3PD12_9STRA</name>
<evidence type="ECO:0000256" key="1">
    <source>
        <dbReference type="SAM" id="MobiDB-lite"/>
    </source>
</evidence>
<evidence type="ECO:0000313" key="4">
    <source>
        <dbReference type="Proteomes" id="UP001530315"/>
    </source>
</evidence>